<feature type="domain" description="C2H2-type" evidence="11">
    <location>
        <begin position="146"/>
        <end position="173"/>
    </location>
</feature>
<dbReference type="FunFam" id="3.30.160.60:FF:000624">
    <property type="entry name" value="zinc finger protein 697"/>
    <property type="match status" value="1"/>
</dbReference>
<evidence type="ECO:0000259" key="11">
    <source>
        <dbReference type="PROSITE" id="PS50157"/>
    </source>
</evidence>
<name>A0A6P7T2D7_9MOLL</name>
<proteinExistence type="predicted"/>
<evidence type="ECO:0000256" key="8">
    <source>
        <dbReference type="ARBA" id="ARBA00023242"/>
    </source>
</evidence>
<dbReference type="SUPFAM" id="SSF57667">
    <property type="entry name" value="beta-beta-alpha zinc fingers"/>
    <property type="match status" value="2"/>
</dbReference>
<keyword evidence="8" id="KW-0539">Nucleus</keyword>
<evidence type="ECO:0000256" key="5">
    <source>
        <dbReference type="ARBA" id="ARBA00022833"/>
    </source>
</evidence>
<sequence>MKDELHADMLCIDKSNINTDRMSENDFHNGILVTPQVAIASSSISSSSSSSVGLSHSNPHSFTCDICGKMLSRRDHLKLHKTIHTGVRPYRCETCGCTFSRNHHLMRHMGSHLSEKRFKCDICGKALSRSDHLKVHRRIHTGERPFKCQICGFAFSRRDRLVKHNQLSKGKRKLSCVPPTFTAQTKELTESDNIEMSVSDQLIVNLNPAIPSLPQCHQQPQRNSSNDSDPSDKTHKETAYVFLDSSTSNCKQGSTNAHQANNNQCELPQQEIVENQSTNLSINQNSLPTQLSEILVSEENTKMPVILANSGQVASVLPVFPTTVQMTPAIFPALQMYTSAAPLSIPSPHIYVTK</sequence>
<accession>A0A6P7T2D7</accession>
<dbReference type="InterPro" id="IPR036236">
    <property type="entry name" value="Znf_C2H2_sf"/>
</dbReference>
<dbReference type="PANTHER" id="PTHR23235">
    <property type="entry name" value="KRUEPPEL-LIKE TRANSCRIPTION FACTOR"/>
    <property type="match status" value="1"/>
</dbReference>
<gene>
    <name evidence="13 14 15" type="primary">LOC115218771</name>
</gene>
<dbReference type="PANTHER" id="PTHR23235:SF120">
    <property type="entry name" value="KRUPPEL-LIKE FACTOR 15"/>
    <property type="match status" value="1"/>
</dbReference>
<feature type="domain" description="C2H2-type" evidence="11">
    <location>
        <begin position="62"/>
        <end position="89"/>
    </location>
</feature>
<evidence type="ECO:0000313" key="12">
    <source>
        <dbReference type="Proteomes" id="UP000515154"/>
    </source>
</evidence>
<evidence type="ECO:0000313" key="14">
    <source>
        <dbReference type="RefSeq" id="XP_036364686.1"/>
    </source>
</evidence>
<evidence type="ECO:0000256" key="3">
    <source>
        <dbReference type="ARBA" id="ARBA00022737"/>
    </source>
</evidence>
<dbReference type="FunFam" id="3.30.160.60:FF:000688">
    <property type="entry name" value="zinc finger protein 197 isoform X1"/>
    <property type="match status" value="1"/>
</dbReference>
<evidence type="ECO:0000256" key="10">
    <source>
        <dbReference type="SAM" id="MobiDB-lite"/>
    </source>
</evidence>
<keyword evidence="7" id="KW-0804">Transcription</keyword>
<feature type="domain" description="C2H2-type" evidence="11">
    <location>
        <begin position="118"/>
        <end position="145"/>
    </location>
</feature>
<feature type="compositionally biased region" description="Polar residues" evidence="10">
    <location>
        <begin position="215"/>
        <end position="228"/>
    </location>
</feature>
<dbReference type="FunFam" id="3.30.160.60:FF:000446">
    <property type="entry name" value="Zinc finger protein"/>
    <property type="match status" value="1"/>
</dbReference>
<keyword evidence="4 9" id="KW-0863">Zinc-finger</keyword>
<dbReference type="GO" id="GO:0000978">
    <property type="term" value="F:RNA polymerase II cis-regulatory region sequence-specific DNA binding"/>
    <property type="evidence" value="ECO:0007669"/>
    <property type="project" value="TreeGrafter"/>
</dbReference>
<dbReference type="Gene3D" id="3.30.160.60">
    <property type="entry name" value="Classic Zinc Finger"/>
    <property type="match status" value="4"/>
</dbReference>
<organism evidence="12 13">
    <name type="scientific">Octopus sinensis</name>
    <name type="common">East Asian common octopus</name>
    <dbReference type="NCBI Taxonomy" id="2607531"/>
    <lineage>
        <taxon>Eukaryota</taxon>
        <taxon>Metazoa</taxon>
        <taxon>Spiralia</taxon>
        <taxon>Lophotrochozoa</taxon>
        <taxon>Mollusca</taxon>
        <taxon>Cephalopoda</taxon>
        <taxon>Coleoidea</taxon>
        <taxon>Octopodiformes</taxon>
        <taxon>Octopoda</taxon>
        <taxon>Incirrata</taxon>
        <taxon>Octopodidae</taxon>
        <taxon>Octopus</taxon>
    </lineage>
</organism>
<keyword evidence="12" id="KW-1185">Reference proteome</keyword>
<dbReference type="FunFam" id="3.30.160.60:FF:000512">
    <property type="entry name" value="zinc finger protein 197 isoform X1"/>
    <property type="match status" value="1"/>
</dbReference>
<reference evidence="13 14" key="1">
    <citation type="submission" date="2025-08" db="UniProtKB">
        <authorList>
            <consortium name="RefSeq"/>
        </authorList>
    </citation>
    <scope>IDENTIFICATION</scope>
</reference>
<feature type="region of interest" description="Disordered" evidence="10">
    <location>
        <begin position="211"/>
        <end position="234"/>
    </location>
</feature>
<keyword evidence="3" id="KW-0677">Repeat</keyword>
<evidence type="ECO:0000256" key="6">
    <source>
        <dbReference type="ARBA" id="ARBA00023015"/>
    </source>
</evidence>
<dbReference type="Proteomes" id="UP000515154">
    <property type="component" value="Linkage group LG14"/>
</dbReference>
<dbReference type="KEGG" id="osn:115218771"/>
<evidence type="ECO:0000256" key="4">
    <source>
        <dbReference type="ARBA" id="ARBA00022771"/>
    </source>
</evidence>
<dbReference type="SMART" id="SM00355">
    <property type="entry name" value="ZnF_C2H2"/>
    <property type="match status" value="4"/>
</dbReference>
<dbReference type="AlphaFoldDB" id="A0A6P7T2D7"/>
<dbReference type="InterPro" id="IPR013087">
    <property type="entry name" value="Znf_C2H2_type"/>
</dbReference>
<protein>
    <submittedName>
        <fullName evidence="13 14">Zinc finger protein 471</fullName>
    </submittedName>
</protein>
<dbReference type="RefSeq" id="XP_036364686.1">
    <property type="nucleotide sequence ID" value="XM_036508793.1"/>
</dbReference>
<keyword evidence="2" id="KW-0479">Metal-binding</keyword>
<dbReference type="Pfam" id="PF00096">
    <property type="entry name" value="zf-C2H2"/>
    <property type="match status" value="4"/>
</dbReference>
<evidence type="ECO:0000256" key="2">
    <source>
        <dbReference type="ARBA" id="ARBA00022723"/>
    </source>
</evidence>
<comment type="subcellular location">
    <subcellularLocation>
        <location evidence="1">Nucleus</location>
    </subcellularLocation>
</comment>
<evidence type="ECO:0000256" key="7">
    <source>
        <dbReference type="ARBA" id="ARBA00023163"/>
    </source>
</evidence>
<dbReference type="RefSeq" id="XP_029644560.1">
    <property type="nucleotide sequence ID" value="XM_029788700.2"/>
</dbReference>
<dbReference type="PROSITE" id="PS00028">
    <property type="entry name" value="ZINC_FINGER_C2H2_1"/>
    <property type="match status" value="3"/>
</dbReference>
<evidence type="ECO:0000313" key="13">
    <source>
        <dbReference type="RefSeq" id="XP_029644560.1"/>
    </source>
</evidence>
<dbReference type="RefSeq" id="XP_036364687.1">
    <property type="nucleotide sequence ID" value="XM_036508794.1"/>
</dbReference>
<evidence type="ECO:0000256" key="1">
    <source>
        <dbReference type="ARBA" id="ARBA00004123"/>
    </source>
</evidence>
<dbReference type="GO" id="GO:0008270">
    <property type="term" value="F:zinc ion binding"/>
    <property type="evidence" value="ECO:0007669"/>
    <property type="project" value="UniProtKB-KW"/>
</dbReference>
<evidence type="ECO:0000313" key="15">
    <source>
        <dbReference type="RefSeq" id="XP_036364687.1"/>
    </source>
</evidence>
<dbReference type="GO" id="GO:0000981">
    <property type="term" value="F:DNA-binding transcription factor activity, RNA polymerase II-specific"/>
    <property type="evidence" value="ECO:0007669"/>
    <property type="project" value="TreeGrafter"/>
</dbReference>
<keyword evidence="5" id="KW-0862">Zinc</keyword>
<keyword evidence="6" id="KW-0805">Transcription regulation</keyword>
<evidence type="ECO:0000256" key="9">
    <source>
        <dbReference type="PROSITE-ProRule" id="PRU00042"/>
    </source>
</evidence>
<dbReference type="PROSITE" id="PS50157">
    <property type="entry name" value="ZINC_FINGER_C2H2_2"/>
    <property type="match status" value="4"/>
</dbReference>
<feature type="domain" description="C2H2-type" evidence="11">
    <location>
        <begin position="90"/>
        <end position="117"/>
    </location>
</feature>
<dbReference type="GO" id="GO:0005634">
    <property type="term" value="C:nucleus"/>
    <property type="evidence" value="ECO:0007669"/>
    <property type="project" value="UniProtKB-SubCell"/>
</dbReference>